<dbReference type="Gene3D" id="1.10.510.10">
    <property type="entry name" value="Transferase(Phosphotransferase) domain 1"/>
    <property type="match status" value="1"/>
</dbReference>
<gene>
    <name evidence="6" type="ORF">ADUPG1_014205</name>
</gene>
<sequence>MNNDFKILFFASNSKLIFLYNRHINSSKINMGKSKDKLSGSYDKIYRKHASKILTSPEKLTSKCIIGQGGFGEVQLISIEGIETPCILKRMLRVGDKKVVKECRKEFLFQTKLFMNPRCFNRIPRPFYILDLLNEKYEGVYGFIMEFCRGGSVKDFAKSWCLLPSVFEENERDDEESTSSDSDSDRSDIETEFDSSSLNPLRVASLCIGMIECLDDVFMAKPELAHRDVKPDNFLVHVDDKSGECTIVLADLGLARIQDSISSSSSSKSFEASSSHLKSHDKADAKTKDRSICGTLVYNSFEALRFGQQSQESDAHSLGMSILALFTCQDPFINMPIFRGISDSVDIVSTLVSLMEKNLTPQISSEPLFRTLKTIEDGKFKPVHDCLNEVFKGLTLLDVDKRMKVHTAREKVQSIKHLLPKIGEGWKCPSIENFIQKQLDKFDGYSGSIESMEGVAHSSSSVSALYSVSAVSSWKSQNINPLRRQFKDLEDSLKKPPYNVENLTRFLKFTTIDSEHYFSREGMKSMRYSICLADKFPDSFENFKKWSDLMEQILITPSSSIHKLFLEHRQEILDFFSSKSDEEFLKDWQETLMVVKCLRHFSIHLDISNNLKSVELPYEGISELVDTFVSFLTKIYQILQGAIDEDFCIIMLQVSFQVKDVDYPEILPKVSSTFQDMLKRGSTKRYDGDILMLKGESTKLMLESLVNFSNSTIKATRLVIYNIIKPYVIPWLKLYGTTKYFNDLTRILGKVTWDITINEPIQSICHEFWPETYRITLGIVKDWFHSADSDDIGELHDDVLRFFSNLCSSKKCSLEIFDNLKEFIPKWIAMFKKSSNNIGIKHWAKLISVFSATVSLVPQISPKYDDDMEWCHANGAWDRDLVRYKTNCPEFALRKWKRLINAIKKCRTDTSKATLYRKNREALLSVFDSHQSETQIQKHKEEIILCCQCLKLFGRNVISEKLVDVHDDDNEVIIPLSEYHDIIDTFVDHLSRVMKSLKGMKVEEEFCYIVWDYSYQCSQLPLKKEALLPKVTPLFERILEFGRKPMKGSIPFNLLKSLLNFSNAPYFSLKKSLFALIKPYFSDWFKNYQATEFLPIWEGFLSQILIIYDDFVVIESSCSEIWPLIHPFLESFLKRKEFYGSEFLSPHHNRILLLLASLSLKNETRATIIFGYIKERLPKWIELLKDDDHELGIELWSEFLDDIDQKLCHICTSYSYSSEKSKRGSFLSKIAPIFKRILERGSTSELSPSIACNILYTLKNISFASDSVKKSVFKQIKPYIQKWIAIQKDNAIILAIIKLMSHVINDDDSALIAWEMFHSILKVLKTEIYSSNLTADDLADIMSFFTELVWSFHGKHHDRAITFFNDIKDLLPKLFGTFKAQSHGVGIYRWVYLIRSFSTIDTMIPLIYPKYKKEMKWASNQDRQWKGEVGDGISVCVQSFNKTVELYLKKHSCCTIV</sequence>
<accession>A0ABQ5KD03</accession>
<dbReference type="InterPro" id="IPR053235">
    <property type="entry name" value="Ser_Thr_kinase"/>
</dbReference>
<dbReference type="PROSITE" id="PS00108">
    <property type="entry name" value="PROTEIN_KINASE_ST"/>
    <property type="match status" value="1"/>
</dbReference>
<dbReference type="PROSITE" id="PS00107">
    <property type="entry name" value="PROTEIN_KINASE_ATP"/>
    <property type="match status" value="1"/>
</dbReference>
<name>A0ABQ5KD03_9EUKA</name>
<evidence type="ECO:0000259" key="5">
    <source>
        <dbReference type="PROSITE" id="PS50011"/>
    </source>
</evidence>
<feature type="domain" description="Protein kinase" evidence="5">
    <location>
        <begin position="60"/>
        <end position="420"/>
    </location>
</feature>
<dbReference type="Pfam" id="PF00069">
    <property type="entry name" value="Pkinase"/>
    <property type="match status" value="1"/>
</dbReference>
<dbReference type="InterPro" id="IPR000719">
    <property type="entry name" value="Prot_kinase_dom"/>
</dbReference>
<evidence type="ECO:0000313" key="7">
    <source>
        <dbReference type="Proteomes" id="UP001057375"/>
    </source>
</evidence>
<feature type="region of interest" description="Disordered" evidence="4">
    <location>
        <begin position="171"/>
        <end position="193"/>
    </location>
</feature>
<feature type="binding site" evidence="3">
    <location>
        <position position="89"/>
    </location>
    <ligand>
        <name>ATP</name>
        <dbReference type="ChEBI" id="CHEBI:30616"/>
    </ligand>
</feature>
<dbReference type="Proteomes" id="UP001057375">
    <property type="component" value="Unassembled WGS sequence"/>
</dbReference>
<dbReference type="PANTHER" id="PTHR24361">
    <property type="entry name" value="MITOGEN-ACTIVATED KINASE KINASE KINASE"/>
    <property type="match status" value="1"/>
</dbReference>
<dbReference type="EMBL" id="BQXS01013855">
    <property type="protein sequence ID" value="GKT29796.1"/>
    <property type="molecule type" value="Genomic_DNA"/>
</dbReference>
<organism evidence="6 7">
    <name type="scientific">Aduncisulcus paluster</name>
    <dbReference type="NCBI Taxonomy" id="2918883"/>
    <lineage>
        <taxon>Eukaryota</taxon>
        <taxon>Metamonada</taxon>
        <taxon>Carpediemonas-like organisms</taxon>
        <taxon>Aduncisulcus</taxon>
    </lineage>
</organism>
<keyword evidence="2 3" id="KW-0067">ATP-binding</keyword>
<evidence type="ECO:0000256" key="1">
    <source>
        <dbReference type="ARBA" id="ARBA00022741"/>
    </source>
</evidence>
<keyword evidence="7" id="KW-1185">Reference proteome</keyword>
<dbReference type="SMART" id="SM00220">
    <property type="entry name" value="S_TKc"/>
    <property type="match status" value="1"/>
</dbReference>
<evidence type="ECO:0000313" key="6">
    <source>
        <dbReference type="EMBL" id="GKT29796.1"/>
    </source>
</evidence>
<dbReference type="PROSITE" id="PS50011">
    <property type="entry name" value="PROTEIN_KINASE_DOM"/>
    <property type="match status" value="1"/>
</dbReference>
<evidence type="ECO:0000256" key="4">
    <source>
        <dbReference type="SAM" id="MobiDB-lite"/>
    </source>
</evidence>
<evidence type="ECO:0000256" key="3">
    <source>
        <dbReference type="PROSITE-ProRule" id="PRU10141"/>
    </source>
</evidence>
<protein>
    <recommendedName>
        <fullName evidence="5">Protein kinase domain-containing protein</fullName>
    </recommendedName>
</protein>
<dbReference type="InterPro" id="IPR008271">
    <property type="entry name" value="Ser/Thr_kinase_AS"/>
</dbReference>
<proteinExistence type="predicted"/>
<dbReference type="InterPro" id="IPR011009">
    <property type="entry name" value="Kinase-like_dom_sf"/>
</dbReference>
<comment type="caution">
    <text evidence="6">The sequence shown here is derived from an EMBL/GenBank/DDBJ whole genome shotgun (WGS) entry which is preliminary data.</text>
</comment>
<dbReference type="InterPro" id="IPR017441">
    <property type="entry name" value="Protein_kinase_ATP_BS"/>
</dbReference>
<dbReference type="SUPFAM" id="SSF56112">
    <property type="entry name" value="Protein kinase-like (PK-like)"/>
    <property type="match status" value="1"/>
</dbReference>
<keyword evidence="1 3" id="KW-0547">Nucleotide-binding</keyword>
<evidence type="ECO:0000256" key="2">
    <source>
        <dbReference type="ARBA" id="ARBA00022840"/>
    </source>
</evidence>
<reference evidence="6" key="1">
    <citation type="submission" date="2022-03" db="EMBL/GenBank/DDBJ databases">
        <title>Draft genome sequence of Aduncisulcus paluster, a free-living microaerophilic Fornicata.</title>
        <authorList>
            <person name="Yuyama I."/>
            <person name="Kume K."/>
            <person name="Tamura T."/>
            <person name="Inagaki Y."/>
            <person name="Hashimoto T."/>
        </authorList>
    </citation>
    <scope>NUCLEOTIDE SEQUENCE</scope>
    <source>
        <strain evidence="6">NY0171</strain>
    </source>
</reference>